<evidence type="ECO:0000313" key="2">
    <source>
        <dbReference type="Proteomes" id="UP000762676"/>
    </source>
</evidence>
<gene>
    <name evidence="1" type="ORF">ElyMa_006110700</name>
</gene>
<dbReference type="Proteomes" id="UP000762676">
    <property type="component" value="Unassembled WGS sequence"/>
</dbReference>
<protein>
    <submittedName>
        <fullName evidence="1">Uncharacterized protein</fullName>
    </submittedName>
</protein>
<reference evidence="1 2" key="1">
    <citation type="journal article" date="2021" name="Elife">
        <title>Chloroplast acquisition without the gene transfer in kleptoplastic sea slugs, Plakobranchus ocellatus.</title>
        <authorList>
            <person name="Maeda T."/>
            <person name="Takahashi S."/>
            <person name="Yoshida T."/>
            <person name="Shimamura S."/>
            <person name="Takaki Y."/>
            <person name="Nagai Y."/>
            <person name="Toyoda A."/>
            <person name="Suzuki Y."/>
            <person name="Arimoto A."/>
            <person name="Ishii H."/>
            <person name="Satoh N."/>
            <person name="Nishiyama T."/>
            <person name="Hasebe M."/>
            <person name="Maruyama T."/>
            <person name="Minagawa J."/>
            <person name="Obokata J."/>
            <person name="Shigenobu S."/>
        </authorList>
    </citation>
    <scope>NUCLEOTIDE SEQUENCE [LARGE SCALE GENOMIC DNA]</scope>
</reference>
<proteinExistence type="predicted"/>
<sequence>MTCHDISQAEGVTTCFALYRTIVLKSCQLLGVALSEKATYLLESLSWQGMRDIGMIPVTLRPGTGEGYSGMNIYKRFSSREEPGGRETLSMEGYQGMDALFLWRYRNFPVFI</sequence>
<organism evidence="1 2">
    <name type="scientific">Elysia marginata</name>
    <dbReference type="NCBI Taxonomy" id="1093978"/>
    <lineage>
        <taxon>Eukaryota</taxon>
        <taxon>Metazoa</taxon>
        <taxon>Spiralia</taxon>
        <taxon>Lophotrochozoa</taxon>
        <taxon>Mollusca</taxon>
        <taxon>Gastropoda</taxon>
        <taxon>Heterobranchia</taxon>
        <taxon>Euthyneura</taxon>
        <taxon>Panpulmonata</taxon>
        <taxon>Sacoglossa</taxon>
        <taxon>Placobranchoidea</taxon>
        <taxon>Plakobranchidae</taxon>
        <taxon>Elysia</taxon>
    </lineage>
</organism>
<accession>A0AAV4GX06</accession>
<dbReference type="EMBL" id="BMAT01012267">
    <property type="protein sequence ID" value="GFR88895.1"/>
    <property type="molecule type" value="Genomic_DNA"/>
</dbReference>
<dbReference type="AlphaFoldDB" id="A0AAV4GX06"/>
<keyword evidence="2" id="KW-1185">Reference proteome</keyword>
<evidence type="ECO:0000313" key="1">
    <source>
        <dbReference type="EMBL" id="GFR88895.1"/>
    </source>
</evidence>
<name>A0AAV4GX06_9GAST</name>
<comment type="caution">
    <text evidence="1">The sequence shown here is derived from an EMBL/GenBank/DDBJ whole genome shotgun (WGS) entry which is preliminary data.</text>
</comment>